<dbReference type="CDD" id="cd07067">
    <property type="entry name" value="HP_PGM_like"/>
    <property type="match status" value="1"/>
</dbReference>
<accession>A0A347ZPS9</accession>
<comment type="caution">
    <text evidence="2">The sequence shown here is derived from an EMBL/GenBank/DDBJ whole genome shotgun (WGS) entry which is preliminary data.</text>
</comment>
<dbReference type="Gene3D" id="3.40.50.1240">
    <property type="entry name" value="Phosphoglycerate mutase-like"/>
    <property type="match status" value="1"/>
</dbReference>
<proteinExistence type="predicted"/>
<dbReference type="AlphaFoldDB" id="A0A347ZPS9"/>
<reference evidence="2 3" key="1">
    <citation type="submission" date="2018-08" db="EMBL/GenBank/DDBJ databases">
        <title>Genomic Encyclopedia of Type Strains, Phase IV (KMG-IV): sequencing the most valuable type-strain genomes for metagenomic binning, comparative biology and taxonomic classification.</title>
        <authorList>
            <person name="Goeker M."/>
        </authorList>
    </citation>
    <scope>NUCLEOTIDE SEQUENCE [LARGE SCALE GENOMIC DNA]</scope>
    <source>
        <strain evidence="2 3">DSM 23923</strain>
    </source>
</reference>
<dbReference type="InterPro" id="IPR050275">
    <property type="entry name" value="PGM_Phosphatase"/>
</dbReference>
<evidence type="ECO:0000313" key="2">
    <source>
        <dbReference type="EMBL" id="REG04675.1"/>
    </source>
</evidence>
<dbReference type="RefSeq" id="WP_158674950.1">
    <property type="nucleotide sequence ID" value="NZ_AP018437.1"/>
</dbReference>
<sequence>MTTYYLVRHGTTAWVDQQRLHGITDIPLNDNGLRQAQRTAEAMRDIRAVHLFSSPLSRAMQTAQAIGEKVHLTPSPRPGLTEINFGWMEGRTIEDDLDAHKPKIVYLYEHHRLNLIRFLSGDSKRGFQKRVVQEWHNILDETRGEDSIIVAHSGVLDVILVECFGPPRDSLLPFYSIHPCSITTIEVDEGGNPLLVEMDNHAHLQEWYPAHD</sequence>
<dbReference type="SUPFAM" id="SSF53254">
    <property type="entry name" value="Phosphoglycerate mutase-like"/>
    <property type="match status" value="1"/>
</dbReference>
<dbReference type="InterPro" id="IPR013078">
    <property type="entry name" value="His_Pase_superF_clade-1"/>
</dbReference>
<dbReference type="GO" id="GO:0005737">
    <property type="term" value="C:cytoplasm"/>
    <property type="evidence" value="ECO:0007669"/>
    <property type="project" value="TreeGrafter"/>
</dbReference>
<dbReference type="Pfam" id="PF00300">
    <property type="entry name" value="His_Phos_1"/>
    <property type="match status" value="1"/>
</dbReference>
<dbReference type="OrthoDB" id="9781415at2"/>
<feature type="binding site" evidence="1">
    <location>
        <position position="58"/>
    </location>
    <ligand>
        <name>substrate</name>
    </ligand>
</feature>
<dbReference type="GO" id="GO:0016791">
    <property type="term" value="F:phosphatase activity"/>
    <property type="evidence" value="ECO:0007669"/>
    <property type="project" value="TreeGrafter"/>
</dbReference>
<dbReference type="PANTHER" id="PTHR48100">
    <property type="entry name" value="BROAD-SPECIFICITY PHOSPHATASE YOR283W-RELATED"/>
    <property type="match status" value="1"/>
</dbReference>
<evidence type="ECO:0000313" key="3">
    <source>
        <dbReference type="Proteomes" id="UP000256388"/>
    </source>
</evidence>
<name>A0A347ZPS9_9CHLR</name>
<gene>
    <name evidence="2" type="ORF">DFR64_3023</name>
</gene>
<dbReference type="PANTHER" id="PTHR48100:SF59">
    <property type="entry name" value="ADENOSYLCOBALAMIN_ALPHA-RIBAZOLE PHOSPHATASE"/>
    <property type="match status" value="1"/>
</dbReference>
<dbReference type="EMBL" id="QUMS01000006">
    <property type="protein sequence ID" value="REG04675.1"/>
    <property type="molecule type" value="Genomic_DNA"/>
</dbReference>
<protein>
    <submittedName>
        <fullName evidence="2">Alpha-ribazole phosphatase/probable phosphoglycerate mutase</fullName>
    </submittedName>
</protein>
<dbReference type="SMART" id="SM00855">
    <property type="entry name" value="PGAM"/>
    <property type="match status" value="1"/>
</dbReference>
<dbReference type="InterPro" id="IPR029033">
    <property type="entry name" value="His_PPase_superfam"/>
</dbReference>
<organism evidence="2 3">
    <name type="scientific">Pelolinea submarina</name>
    <dbReference type="NCBI Taxonomy" id="913107"/>
    <lineage>
        <taxon>Bacteria</taxon>
        <taxon>Bacillati</taxon>
        <taxon>Chloroflexota</taxon>
        <taxon>Anaerolineae</taxon>
        <taxon>Anaerolineales</taxon>
        <taxon>Anaerolineaceae</taxon>
        <taxon>Pelolinea</taxon>
    </lineage>
</organism>
<dbReference type="Proteomes" id="UP000256388">
    <property type="component" value="Unassembled WGS sequence"/>
</dbReference>
<evidence type="ECO:0000256" key="1">
    <source>
        <dbReference type="PIRSR" id="PIRSR613078-2"/>
    </source>
</evidence>
<keyword evidence="3" id="KW-1185">Reference proteome</keyword>